<keyword evidence="2" id="KW-1185">Reference proteome</keyword>
<organism evidence="1 2">
    <name type="scientific">Flaviflexus salsibiostraticola</name>
    <dbReference type="NCBI Taxonomy" id="1282737"/>
    <lineage>
        <taxon>Bacteria</taxon>
        <taxon>Bacillati</taxon>
        <taxon>Actinomycetota</taxon>
        <taxon>Actinomycetes</taxon>
        <taxon>Actinomycetales</taxon>
        <taxon>Actinomycetaceae</taxon>
        <taxon>Flaviflexus</taxon>
    </lineage>
</organism>
<protein>
    <recommendedName>
        <fullName evidence="3">DUF4261 domain-containing protein</fullName>
    </recommendedName>
</protein>
<dbReference type="EMBL" id="CP034438">
    <property type="protein sequence ID" value="AZN30368.1"/>
    <property type="molecule type" value="Genomic_DNA"/>
</dbReference>
<name>A0A3Q8WU51_9ACTO</name>
<gene>
    <name evidence="1" type="ORF">EJO69_08660</name>
</gene>
<dbReference type="RefSeq" id="WP_126041048.1">
    <property type="nucleotide sequence ID" value="NZ_CP034438.1"/>
</dbReference>
<dbReference type="OrthoDB" id="4827574at2"/>
<sequence length="332" mass="35439">MSDYRALKRQAEDAVREMRDWLVRDGQDPSSVEVLGRINGPGVTFFAMRFRLPGVEDWLLGVAGGYLGDTLTLTGHTLTAYEPVTDSFGEDATALITAMDRALTAGAVAEGRSVADSLTATLLLRHPIDVAALQRTLDGELRDGTLHRGASLLRPAPAIDDLTPIAERAYLWPRAVEETSQHTASLVIDTSGEDTAARARTHTELVASLIDDHVLGIHANGTVYEPGFYRQVVETTPPGSPPVLALVHLGLAKRLGRLYGFTEGLVDVGKDEFLLTGTSPEVLQQVLLELASHVLVTGVVIPDGTDLTLSTGAVLHLNRQGTGEKAVLAGSL</sequence>
<accession>A0A3Q8WU51</accession>
<reference evidence="1 2" key="1">
    <citation type="submission" date="2018-12" db="EMBL/GenBank/DDBJ databases">
        <title>Complete genome sequence of Flaviflexus salsibiostraticola KCTC 33148.</title>
        <authorList>
            <person name="Bae J.-W."/>
        </authorList>
    </citation>
    <scope>NUCLEOTIDE SEQUENCE [LARGE SCALE GENOMIC DNA]</scope>
    <source>
        <strain evidence="1 2">KCTC 33148</strain>
    </source>
</reference>
<dbReference type="Proteomes" id="UP000270021">
    <property type="component" value="Chromosome"/>
</dbReference>
<proteinExistence type="predicted"/>
<dbReference type="AlphaFoldDB" id="A0A3Q8WU51"/>
<evidence type="ECO:0000313" key="1">
    <source>
        <dbReference type="EMBL" id="AZN30368.1"/>
    </source>
</evidence>
<dbReference type="KEGG" id="fsl:EJO69_08660"/>
<evidence type="ECO:0000313" key="2">
    <source>
        <dbReference type="Proteomes" id="UP000270021"/>
    </source>
</evidence>
<evidence type="ECO:0008006" key="3">
    <source>
        <dbReference type="Google" id="ProtNLM"/>
    </source>
</evidence>